<organism evidence="2 3">
    <name type="scientific">Cohnella lupini</name>
    <dbReference type="NCBI Taxonomy" id="1294267"/>
    <lineage>
        <taxon>Bacteria</taxon>
        <taxon>Bacillati</taxon>
        <taxon>Bacillota</taxon>
        <taxon>Bacilli</taxon>
        <taxon>Bacillales</taxon>
        <taxon>Paenibacillaceae</taxon>
        <taxon>Cohnella</taxon>
    </lineage>
</organism>
<dbReference type="PROSITE" id="PS51257">
    <property type="entry name" value="PROKAR_LIPOPROTEIN"/>
    <property type="match status" value="1"/>
</dbReference>
<comment type="caution">
    <text evidence="2">The sequence shown here is derived from an EMBL/GenBank/DDBJ whole genome shotgun (WGS) entry which is preliminary data.</text>
</comment>
<evidence type="ECO:0000313" key="2">
    <source>
        <dbReference type="EMBL" id="RED58036.1"/>
    </source>
</evidence>
<protein>
    <submittedName>
        <fullName evidence="2">Uncharacterized protein</fullName>
    </submittedName>
</protein>
<reference evidence="2 3" key="1">
    <citation type="submission" date="2018-07" db="EMBL/GenBank/DDBJ databases">
        <title>Genomic Encyclopedia of Type Strains, Phase III (KMG-III): the genomes of soil and plant-associated and newly described type strains.</title>
        <authorList>
            <person name="Whitman W."/>
        </authorList>
    </citation>
    <scope>NUCLEOTIDE SEQUENCE [LARGE SCALE GENOMIC DNA]</scope>
    <source>
        <strain evidence="2 3">CECT 8236</strain>
    </source>
</reference>
<dbReference type="Proteomes" id="UP000256869">
    <property type="component" value="Unassembled WGS sequence"/>
</dbReference>
<feature type="chain" id="PRO_5039104761" evidence="1">
    <location>
        <begin position="30"/>
        <end position="69"/>
    </location>
</feature>
<keyword evidence="1" id="KW-0732">Signal</keyword>
<proteinExistence type="predicted"/>
<keyword evidence="3" id="KW-1185">Reference proteome</keyword>
<evidence type="ECO:0000313" key="3">
    <source>
        <dbReference type="Proteomes" id="UP000256869"/>
    </source>
</evidence>
<evidence type="ECO:0000256" key="1">
    <source>
        <dbReference type="SAM" id="SignalP"/>
    </source>
</evidence>
<feature type="signal peptide" evidence="1">
    <location>
        <begin position="1"/>
        <end position="29"/>
    </location>
</feature>
<dbReference type="OrthoDB" id="10008009at2"/>
<accession>A0A3D9IA32</accession>
<gene>
    <name evidence="2" type="ORF">DFP95_10972</name>
</gene>
<name>A0A3D9IA32_9BACL</name>
<dbReference type="RefSeq" id="WP_115993703.1">
    <property type="nucleotide sequence ID" value="NZ_QRDY01000009.1"/>
</dbReference>
<dbReference type="EMBL" id="QRDY01000009">
    <property type="protein sequence ID" value="RED58036.1"/>
    <property type="molecule type" value="Genomic_DNA"/>
</dbReference>
<sequence>MESKTNKKKWITLLLTATMSVTLLFGATACNDNNNDGTDVVVEDNTPDVDVVVPDTGSESPSPSASSAE</sequence>
<dbReference type="AlphaFoldDB" id="A0A3D9IA32"/>